<geneLocation type="plasmid" evidence="3">
    <name>p1005578_vga</name>
</geneLocation>
<feature type="domain" description="DUF3991" evidence="2">
    <location>
        <begin position="123"/>
        <end position="185"/>
    </location>
</feature>
<reference evidence="3" key="1">
    <citation type="submission" date="2020-01" db="EMBL/GenBank/DDBJ databases">
        <title>Characterization of a novel vga gene recovered from a Staphylococcus saprophyticus causing a community-acquired urinary tract infection: Report from SENTRY Antimicrobial Surveillance Program 2017.</title>
        <authorList>
            <person name="Deshpande L.M."/>
            <person name="Cantrell L."/>
            <person name="Romero J.R."/>
            <person name="Carvalhaes C."/>
            <person name="Sader H.S."/>
            <person name="Mendes R.E."/>
        </authorList>
    </citation>
    <scope>NUCLEOTIDE SEQUENCE</scope>
    <source>
        <strain evidence="3">1005578</strain>
        <plasmid evidence="3">p1005578_vga</plasmid>
    </source>
</reference>
<evidence type="ECO:0000256" key="1">
    <source>
        <dbReference type="SAM" id="MobiDB-lite"/>
    </source>
</evidence>
<evidence type="ECO:0000313" key="3">
    <source>
        <dbReference type="EMBL" id="QIS31349.1"/>
    </source>
</evidence>
<protein>
    <recommendedName>
        <fullName evidence="2">DUF3991 domain-containing protein</fullName>
    </recommendedName>
</protein>
<dbReference type="AlphaFoldDB" id="A0A6H0A211"/>
<keyword evidence="3" id="KW-0614">Plasmid</keyword>
<dbReference type="RefSeq" id="WP_031884036.1">
    <property type="nucleotide sequence ID" value="NZ_CP054441.1"/>
</dbReference>
<sequence length="341" mass="39068">MPKNHRVFTDEEKAKARDVDIREIGEQNGLSFTKQGKYDRCNEHDSLVLKGQSFYWNSTGKKGNGGLSFAVEVLDMKFKDAMTMLVDGEFGQYDASKAPKEEQKELKYDTKYEVENTKIARDYLINERGLDERLVDWSFKTGAVAQDGFNNVCFKWLDNENNIVGADKRGTGDKPFKQVVEGSKEHGGFHLDVLQDKDKGIKNIVFTESPIDALSYYDAHRDIQQTRIASLSGLKLESLKEHVNEVGKYNVSKGEHPRDYPLNSIVLAVDNDEAGKNFVRNVINSYDTDFKLDLPTERKDWNEQLKKDKAITNGEPTYEKPKEAKEQMKIIDNEKDEEMER</sequence>
<feature type="region of interest" description="Disordered" evidence="1">
    <location>
        <begin position="305"/>
        <end position="341"/>
    </location>
</feature>
<organism evidence="3">
    <name type="scientific">Staphylococcus saprophyticus</name>
    <dbReference type="NCBI Taxonomy" id="29385"/>
    <lineage>
        <taxon>Bacteria</taxon>
        <taxon>Bacillati</taxon>
        <taxon>Bacillota</taxon>
        <taxon>Bacilli</taxon>
        <taxon>Bacillales</taxon>
        <taxon>Staphylococcaceae</taxon>
        <taxon>Staphylococcus</taxon>
    </lineage>
</organism>
<name>A0A6H0A211_STASA</name>
<dbReference type="EMBL" id="MN909556">
    <property type="protein sequence ID" value="QIS31349.1"/>
    <property type="molecule type" value="Genomic_DNA"/>
</dbReference>
<proteinExistence type="predicted"/>
<dbReference type="Pfam" id="PF13154">
    <property type="entry name" value="DUF3991"/>
    <property type="match status" value="1"/>
</dbReference>
<feature type="compositionally biased region" description="Basic and acidic residues" evidence="1">
    <location>
        <begin position="317"/>
        <end position="333"/>
    </location>
</feature>
<evidence type="ECO:0000259" key="2">
    <source>
        <dbReference type="Pfam" id="PF13154"/>
    </source>
</evidence>
<dbReference type="Gene3D" id="3.40.1360.10">
    <property type="match status" value="1"/>
</dbReference>
<accession>A0A6H0A211</accession>
<dbReference type="InterPro" id="IPR025054">
    <property type="entry name" value="DUF3991"/>
</dbReference>
<dbReference type="Pfam" id="PF13155">
    <property type="entry name" value="Toprim_2"/>
    <property type="match status" value="1"/>
</dbReference>